<dbReference type="Proteomes" id="UP000269693">
    <property type="component" value="Chromosome"/>
</dbReference>
<proteinExistence type="predicted"/>
<sequence>MRYTATDLFEKLSKGLRTTRSKISKSLKNDYKLEPFNGSYKKFYFTLNTSQKTIADFEIKKERYYEFLKSDFIDSSLTVDKVTHS</sequence>
<dbReference type="EMBL" id="CP032544">
    <property type="protein sequence ID" value="AZJ33784.1"/>
    <property type="molecule type" value="Genomic_DNA"/>
</dbReference>
<evidence type="ECO:0000313" key="1">
    <source>
        <dbReference type="EMBL" id="AZJ33784.1"/>
    </source>
</evidence>
<accession>A0ABM7CJ05</accession>
<organism evidence="1 2">
    <name type="scientific">Tenacibaculum mesophilum</name>
    <dbReference type="NCBI Taxonomy" id="104268"/>
    <lineage>
        <taxon>Bacteria</taxon>
        <taxon>Pseudomonadati</taxon>
        <taxon>Bacteroidota</taxon>
        <taxon>Flavobacteriia</taxon>
        <taxon>Flavobacteriales</taxon>
        <taxon>Flavobacteriaceae</taxon>
        <taxon>Tenacibaculum</taxon>
    </lineage>
</organism>
<protein>
    <submittedName>
        <fullName evidence="1">Uncharacterized protein</fullName>
    </submittedName>
</protein>
<keyword evidence="2" id="KW-1185">Reference proteome</keyword>
<gene>
    <name evidence="1" type="ORF">D6200_14900</name>
</gene>
<evidence type="ECO:0000313" key="2">
    <source>
        <dbReference type="Proteomes" id="UP000269693"/>
    </source>
</evidence>
<name>A0ABM7CJ05_9FLAO</name>
<reference evidence="1 2" key="1">
    <citation type="submission" date="2018-09" db="EMBL/GenBank/DDBJ databases">
        <title>Insights into the microbiota of Asian seabass (Lates calcarifer) with tenacibaculosis symptoms and description of sp. nov. Tenacibaculum singaporense.</title>
        <authorList>
            <person name="Miyake S."/>
            <person name="Soh M."/>
            <person name="Azman M.N."/>
            <person name="Ngoh S.Y."/>
            <person name="Orban L."/>
            <person name="Seedorf H."/>
        </authorList>
    </citation>
    <scope>NUCLEOTIDE SEQUENCE [LARGE SCALE GENOMIC DNA]</scope>
    <source>
        <strain evidence="1 2">DSM 13764</strain>
    </source>
</reference>